<protein>
    <submittedName>
        <fullName evidence="2">IncF plasmid conjugative transfer protein TraN</fullName>
    </submittedName>
</protein>
<evidence type="ECO:0000313" key="2">
    <source>
        <dbReference type="EMBL" id="QKJ89296.1"/>
    </source>
</evidence>
<reference evidence="2 3" key="1">
    <citation type="submission" date="2020-06" db="EMBL/GenBank/DDBJ databases">
        <title>Genome sequence of Paramixta manurensis strain PD-1.</title>
        <authorList>
            <person name="Lee C.W."/>
            <person name="Kim J."/>
        </authorList>
    </citation>
    <scope>NUCLEOTIDE SEQUENCE [LARGE SCALE GENOMIC DNA]</scope>
    <source>
        <strain evidence="2 3">PD-1</strain>
        <plasmid evidence="3">ppd-1</plasmid>
    </source>
</reference>
<feature type="chain" id="PRO_5027096697" evidence="1">
    <location>
        <begin position="21"/>
        <end position="614"/>
    </location>
</feature>
<sequence>MKKCILTVLLLCGVAFCATADDAGYNDGAAFAKGNKSQGTSAAKGTDPATVIPGYNANPPQSGYYGGVQGDDGGIADKGQTALTGNEAGQAVNDSATKNPPVTLDPDAPYITNGKTAEQNASGVVDGSASQCQEKVVSKTTFQNYSCDRDVAATQTCARTGKITIVGGTTTTTKESVLKLTNARVSGSVIDFDAKADSDLDVTAIKIRFYYKPNPSDNGGGLAVGVSVAGISQTLTMSQTKQVAVSKHITKGQSLPVVFNPNSSNIIAQVYLLHFTSVADWVLEITLVGQVKTSTAKPVVTFDEFCGFSKPANSKPVSSVCTDPGGDRTVTQNGQTFTAHSDCWQYSDEYVTGVNSPGNCGNLSGNKNCTLASHTCTQTEDGQCTHQTETWQCQTTYQSSGVLCGGDFLCQSGNCDETGQSDGGFDVAVAKLAGLASAGEDVEKQQSTTQANIRAFTGQVMSCRMASASFSNCCVDSGWGNSAGLANCNSDEMAIGKGKAKKVVVKVGEACAKTVLSTCIQKKQVYCVFTGMLARIIQEQGRRDQLHVSFGSGSSPDCRGITVPELQKINFDLINFSDFYSDLMANQKVPDSATMVKQIKDRIAAQVNAQSGGK</sequence>
<organism evidence="2 3">
    <name type="scientific">Paramixta manurensis</name>
    <dbReference type="NCBI Taxonomy" id="2740817"/>
    <lineage>
        <taxon>Bacteria</taxon>
        <taxon>Pseudomonadati</taxon>
        <taxon>Pseudomonadota</taxon>
        <taxon>Gammaproteobacteria</taxon>
        <taxon>Enterobacterales</taxon>
        <taxon>Erwiniaceae</taxon>
        <taxon>Paramixta</taxon>
    </lineage>
</organism>
<dbReference type="KEGG" id="pmak:PMPD1_4398"/>
<keyword evidence="3" id="KW-1185">Reference proteome</keyword>
<dbReference type="RefSeq" id="WP_173636354.1">
    <property type="nucleotide sequence ID" value="NZ_CP054213.1"/>
</dbReference>
<evidence type="ECO:0000256" key="1">
    <source>
        <dbReference type="SAM" id="SignalP"/>
    </source>
</evidence>
<keyword evidence="2" id="KW-0614">Plasmid</keyword>
<keyword evidence="1" id="KW-0732">Signal</keyword>
<geneLocation type="plasmid" evidence="3">
    <name>ppd-1</name>
</geneLocation>
<gene>
    <name evidence="2" type="ORF">PMPD1_4398</name>
</gene>
<dbReference type="Proteomes" id="UP000505325">
    <property type="component" value="Plasmid pPD-1"/>
</dbReference>
<dbReference type="EMBL" id="CP054213">
    <property type="protein sequence ID" value="QKJ89296.1"/>
    <property type="molecule type" value="Genomic_DNA"/>
</dbReference>
<name>A0A6M8UEK6_9GAMM</name>
<accession>A0A6M8UEK6</accession>
<proteinExistence type="predicted"/>
<dbReference type="NCBIfam" id="NF009016">
    <property type="entry name" value="PRK12355.3-2"/>
    <property type="match status" value="1"/>
</dbReference>
<evidence type="ECO:0000313" key="3">
    <source>
        <dbReference type="Proteomes" id="UP000505325"/>
    </source>
</evidence>
<dbReference type="Pfam" id="PF06986">
    <property type="entry name" value="F_T4SS_TraN"/>
    <property type="match status" value="1"/>
</dbReference>
<dbReference type="InterPro" id="IPR014121">
    <property type="entry name" value="TraN_Ftype"/>
</dbReference>
<feature type="signal peptide" evidence="1">
    <location>
        <begin position="1"/>
        <end position="20"/>
    </location>
</feature>
<dbReference type="AlphaFoldDB" id="A0A6M8UEK6"/>